<name>L8WYZ2_THACA</name>
<feature type="compositionally biased region" description="Basic and acidic residues" evidence="1">
    <location>
        <begin position="1"/>
        <end position="10"/>
    </location>
</feature>
<feature type="region of interest" description="Disordered" evidence="1">
    <location>
        <begin position="107"/>
        <end position="191"/>
    </location>
</feature>
<dbReference type="AlphaFoldDB" id="L8WYZ2"/>
<feature type="compositionally biased region" description="Pro residues" evidence="1">
    <location>
        <begin position="51"/>
        <end position="77"/>
    </location>
</feature>
<sequence length="191" mass="21996">MPDFSRDDRMPPISQSSIPSASHTTTPRERRFSGPSDSGTKPARYPGVYQRPPPADYYRAPSPPPQSYRWPPAPPLDEPNYPSRSHSSYHRDSWDYRYRDASVGISAPSYQSSRTPPPFPEWGHTHPERGWSPGFGPEDSRYARRDWDDRESSQIYNHAWDRPPSPGPPPPRDWQPDMTAHPLVNRAVHRR</sequence>
<evidence type="ECO:0000313" key="3">
    <source>
        <dbReference type="Proteomes" id="UP000011668"/>
    </source>
</evidence>
<feature type="region of interest" description="Disordered" evidence="1">
    <location>
        <begin position="1"/>
        <end position="90"/>
    </location>
</feature>
<proteinExistence type="predicted"/>
<gene>
    <name evidence="2" type="ORF">AG1IA_02694</name>
</gene>
<feature type="compositionally biased region" description="Basic and acidic residues" evidence="1">
    <location>
        <begin position="138"/>
        <end position="152"/>
    </location>
</feature>
<keyword evidence="3" id="KW-1185">Reference proteome</keyword>
<feature type="compositionally biased region" description="Pro residues" evidence="1">
    <location>
        <begin position="163"/>
        <end position="173"/>
    </location>
</feature>
<evidence type="ECO:0000313" key="2">
    <source>
        <dbReference type="EMBL" id="ELU43276.1"/>
    </source>
</evidence>
<organism evidence="2 3">
    <name type="scientific">Thanatephorus cucumeris (strain AG1-IA)</name>
    <name type="common">Rice sheath blight fungus</name>
    <name type="synonym">Rhizoctonia solani</name>
    <dbReference type="NCBI Taxonomy" id="983506"/>
    <lineage>
        <taxon>Eukaryota</taxon>
        <taxon>Fungi</taxon>
        <taxon>Dikarya</taxon>
        <taxon>Basidiomycota</taxon>
        <taxon>Agaricomycotina</taxon>
        <taxon>Agaricomycetes</taxon>
        <taxon>Cantharellales</taxon>
        <taxon>Ceratobasidiaceae</taxon>
        <taxon>Rhizoctonia</taxon>
        <taxon>Rhizoctonia solani AG-1</taxon>
    </lineage>
</organism>
<accession>L8WYZ2</accession>
<feature type="compositionally biased region" description="Low complexity" evidence="1">
    <location>
        <begin position="11"/>
        <end position="22"/>
    </location>
</feature>
<dbReference type="Proteomes" id="UP000011668">
    <property type="component" value="Unassembled WGS sequence"/>
</dbReference>
<dbReference type="EMBL" id="AFRT01000586">
    <property type="protein sequence ID" value="ELU43276.1"/>
    <property type="molecule type" value="Genomic_DNA"/>
</dbReference>
<reference evidence="2 3" key="1">
    <citation type="journal article" date="2013" name="Nat. Commun.">
        <title>The evolution and pathogenic mechanisms of the rice sheath blight pathogen.</title>
        <authorList>
            <person name="Zheng A."/>
            <person name="Lin R."/>
            <person name="Xu L."/>
            <person name="Qin P."/>
            <person name="Tang C."/>
            <person name="Ai P."/>
            <person name="Zhang D."/>
            <person name="Liu Y."/>
            <person name="Sun Z."/>
            <person name="Feng H."/>
            <person name="Wang Y."/>
            <person name="Chen Y."/>
            <person name="Liang X."/>
            <person name="Fu R."/>
            <person name="Li Q."/>
            <person name="Zhang J."/>
            <person name="Yu X."/>
            <person name="Xie Z."/>
            <person name="Ding L."/>
            <person name="Guan P."/>
            <person name="Tang J."/>
            <person name="Liang Y."/>
            <person name="Wang S."/>
            <person name="Deng Q."/>
            <person name="Li S."/>
            <person name="Zhu J."/>
            <person name="Wang L."/>
            <person name="Liu H."/>
            <person name="Li P."/>
        </authorList>
    </citation>
    <scope>NUCLEOTIDE SEQUENCE [LARGE SCALE GENOMIC DNA]</scope>
    <source>
        <strain evidence="3">AG-1 IA</strain>
    </source>
</reference>
<protein>
    <submittedName>
        <fullName evidence="2">Uncharacterized protein</fullName>
    </submittedName>
</protein>
<dbReference type="HOGENOM" id="CLU_1422304_0_0_1"/>
<dbReference type="STRING" id="983506.L8WYZ2"/>
<evidence type="ECO:0000256" key="1">
    <source>
        <dbReference type="SAM" id="MobiDB-lite"/>
    </source>
</evidence>
<dbReference type="OrthoDB" id="10258692at2759"/>
<comment type="caution">
    <text evidence="2">The sequence shown here is derived from an EMBL/GenBank/DDBJ whole genome shotgun (WGS) entry which is preliminary data.</text>
</comment>